<sequence>MSDVGSVISFDGNGGMVKRKMQCSGQPDRMRVNRALFFESRGFDADELQSRNMIFWEEFVQAVSTERSFS</sequence>
<reference evidence="1 2" key="2">
    <citation type="journal article" date="2015" name="Biomed. Res. Int.">
        <title>Effects of Arsenite Resistance on the Growth and Functional Gene Expression of Leptospirillum ferriphilum and Acidithiobacillus thiooxidans in Pure Culture and Coculture.</title>
        <authorList>
            <person name="Jiang H."/>
            <person name="Liang Y."/>
            <person name="Yin H."/>
            <person name="Xiao Y."/>
            <person name="Guo X."/>
            <person name="Xu Y."/>
            <person name="Hu Q."/>
            <person name="Liu H."/>
            <person name="Liu X."/>
        </authorList>
    </citation>
    <scope>NUCLEOTIDE SEQUENCE [LARGE SCALE GENOMIC DNA]</scope>
    <source>
        <strain evidence="1 2">YSK</strain>
    </source>
</reference>
<reference evidence="2" key="1">
    <citation type="submission" date="2014-02" db="EMBL/GenBank/DDBJ databases">
        <title>Complete genome sequence and comparative genomic analysis of the nitrogen-fixing bacterium Leptospirillum ferriphilum YSK.</title>
        <authorList>
            <person name="Guo X."/>
            <person name="Yin H."/>
            <person name="Liang Y."/>
            <person name="Hu Q."/>
            <person name="Ma L."/>
            <person name="Xiao Y."/>
            <person name="Zhang X."/>
            <person name="Qiu G."/>
            <person name="Liu X."/>
        </authorList>
    </citation>
    <scope>NUCLEOTIDE SEQUENCE [LARGE SCALE GENOMIC DNA]</scope>
    <source>
        <strain evidence="2">YSK</strain>
    </source>
</reference>
<evidence type="ECO:0000313" key="2">
    <source>
        <dbReference type="Proteomes" id="UP000027059"/>
    </source>
</evidence>
<dbReference type="KEGG" id="lfp:Y981_01640"/>
<proteinExistence type="predicted"/>
<name>A0A059Y1S2_9BACT</name>
<dbReference type="EMBL" id="CP007243">
    <property type="protein sequence ID" value="AIA31437.1"/>
    <property type="molecule type" value="Genomic_DNA"/>
</dbReference>
<dbReference type="Proteomes" id="UP000027059">
    <property type="component" value="Chromosome"/>
</dbReference>
<evidence type="ECO:0000313" key="1">
    <source>
        <dbReference type="EMBL" id="AIA31437.1"/>
    </source>
</evidence>
<organism evidence="1 2">
    <name type="scientific">Leptospirillum ferriphilum YSK</name>
    <dbReference type="NCBI Taxonomy" id="1441628"/>
    <lineage>
        <taxon>Bacteria</taxon>
        <taxon>Pseudomonadati</taxon>
        <taxon>Nitrospirota</taxon>
        <taxon>Nitrospiria</taxon>
        <taxon>Nitrospirales</taxon>
        <taxon>Nitrospiraceae</taxon>
        <taxon>Leptospirillum</taxon>
    </lineage>
</organism>
<gene>
    <name evidence="1" type="ORF">Y981_01640</name>
</gene>
<dbReference type="HOGENOM" id="CLU_2752936_0_0_0"/>
<accession>A0A059Y1S2</accession>
<keyword evidence="2" id="KW-1185">Reference proteome</keyword>
<dbReference type="AlphaFoldDB" id="A0A059Y1S2"/>
<protein>
    <submittedName>
        <fullName evidence="1">Uncharacterized protein</fullName>
    </submittedName>
</protein>